<gene>
    <name evidence="1" type="primary">A06g504580.1_BraROA</name>
    <name evidence="1" type="ORF">IGI04_023265</name>
</gene>
<evidence type="ECO:0000313" key="2">
    <source>
        <dbReference type="Proteomes" id="UP000823674"/>
    </source>
</evidence>
<dbReference type="EMBL" id="JADBGQ010000006">
    <property type="protein sequence ID" value="KAG5393302.1"/>
    <property type="molecule type" value="Genomic_DNA"/>
</dbReference>
<protein>
    <submittedName>
        <fullName evidence="1">Uncharacterized protein</fullName>
    </submittedName>
</protein>
<comment type="caution">
    <text evidence="1">The sequence shown here is derived from an EMBL/GenBank/DDBJ whole genome shotgun (WGS) entry which is preliminary data.</text>
</comment>
<dbReference type="Proteomes" id="UP000823674">
    <property type="component" value="Chromosome A06"/>
</dbReference>
<name>A0ABQ7M3B9_BRACM</name>
<evidence type="ECO:0000313" key="1">
    <source>
        <dbReference type="EMBL" id="KAG5393302.1"/>
    </source>
</evidence>
<organism evidence="1 2">
    <name type="scientific">Brassica rapa subsp. trilocularis</name>
    <dbReference type="NCBI Taxonomy" id="1813537"/>
    <lineage>
        <taxon>Eukaryota</taxon>
        <taxon>Viridiplantae</taxon>
        <taxon>Streptophyta</taxon>
        <taxon>Embryophyta</taxon>
        <taxon>Tracheophyta</taxon>
        <taxon>Spermatophyta</taxon>
        <taxon>Magnoliopsida</taxon>
        <taxon>eudicotyledons</taxon>
        <taxon>Gunneridae</taxon>
        <taxon>Pentapetalae</taxon>
        <taxon>rosids</taxon>
        <taxon>malvids</taxon>
        <taxon>Brassicales</taxon>
        <taxon>Brassicaceae</taxon>
        <taxon>Brassiceae</taxon>
        <taxon>Brassica</taxon>
    </lineage>
</organism>
<sequence length="70" mass="8394">MFKEIRGRLDSFRVRNITFLLQSLERKKKNAGCVGRLLFKFTTFSARLLEDLRMTSGRLMEDFWKTYGRL</sequence>
<accession>A0ABQ7M3B9</accession>
<reference evidence="1 2" key="1">
    <citation type="submission" date="2021-03" db="EMBL/GenBank/DDBJ databases">
        <authorList>
            <person name="King G.J."/>
            <person name="Bancroft I."/>
            <person name="Baten A."/>
            <person name="Bloomfield J."/>
            <person name="Borpatragohain P."/>
            <person name="He Z."/>
            <person name="Irish N."/>
            <person name="Irwin J."/>
            <person name="Liu K."/>
            <person name="Mauleon R.P."/>
            <person name="Moore J."/>
            <person name="Morris R."/>
            <person name="Ostergaard L."/>
            <person name="Wang B."/>
            <person name="Wells R."/>
        </authorList>
    </citation>
    <scope>NUCLEOTIDE SEQUENCE [LARGE SCALE GENOMIC DNA]</scope>
    <source>
        <strain evidence="1">R-o-18</strain>
        <tissue evidence="1">Leaf</tissue>
    </source>
</reference>
<proteinExistence type="predicted"/>
<keyword evidence="2" id="KW-1185">Reference proteome</keyword>